<dbReference type="PRINTS" id="PR00248">
    <property type="entry name" value="GPCRMGR"/>
</dbReference>
<dbReference type="PANTHER" id="PTHR24061:SF3">
    <property type="entry name" value="TASTE RECEPTOR TYPE 1 MEMBER 1"/>
    <property type="match status" value="1"/>
</dbReference>
<protein>
    <recommendedName>
        <fullName evidence="11">Receptor ligand binding region domain-containing protein</fullName>
    </recommendedName>
</protein>
<dbReference type="GO" id="GO:0004930">
    <property type="term" value="F:G protein-coupled receptor activity"/>
    <property type="evidence" value="ECO:0007669"/>
    <property type="project" value="UniProtKB-KW"/>
</dbReference>
<dbReference type="InterPro" id="IPR000337">
    <property type="entry name" value="GPCR_3"/>
</dbReference>
<dbReference type="SUPFAM" id="SSF53822">
    <property type="entry name" value="Periplasmic binding protein-like I"/>
    <property type="match status" value="1"/>
</dbReference>
<dbReference type="EMBL" id="WNYA01000006">
    <property type="protein sequence ID" value="KAG8568640.1"/>
    <property type="molecule type" value="Genomic_DNA"/>
</dbReference>
<keyword evidence="10" id="KW-0807">Transducer</keyword>
<comment type="caution">
    <text evidence="12">The sequence shown here is derived from an EMBL/GenBank/DDBJ whole genome shotgun (WGS) entry which is preliminary data.</text>
</comment>
<keyword evidence="7" id="KW-0472">Membrane</keyword>
<gene>
    <name evidence="12" type="ORF">GDO81_014087</name>
</gene>
<organism evidence="12 13">
    <name type="scientific">Engystomops pustulosus</name>
    <name type="common">Tungara frog</name>
    <name type="synonym">Physalaemus pustulosus</name>
    <dbReference type="NCBI Taxonomy" id="76066"/>
    <lineage>
        <taxon>Eukaryota</taxon>
        <taxon>Metazoa</taxon>
        <taxon>Chordata</taxon>
        <taxon>Craniata</taxon>
        <taxon>Vertebrata</taxon>
        <taxon>Euteleostomi</taxon>
        <taxon>Amphibia</taxon>
        <taxon>Batrachia</taxon>
        <taxon>Anura</taxon>
        <taxon>Neobatrachia</taxon>
        <taxon>Hyloidea</taxon>
        <taxon>Leptodactylidae</taxon>
        <taxon>Leiuperinae</taxon>
        <taxon>Engystomops</taxon>
    </lineage>
</organism>
<evidence type="ECO:0000256" key="2">
    <source>
        <dbReference type="ARBA" id="ARBA00022475"/>
    </source>
</evidence>
<dbReference type="AlphaFoldDB" id="A0AAV7B7U5"/>
<name>A0AAV7B7U5_ENGPU</name>
<dbReference type="InterPro" id="IPR001828">
    <property type="entry name" value="ANF_lig-bd_rcpt"/>
</dbReference>
<evidence type="ECO:0000256" key="10">
    <source>
        <dbReference type="ARBA" id="ARBA00023224"/>
    </source>
</evidence>
<evidence type="ECO:0000256" key="3">
    <source>
        <dbReference type="ARBA" id="ARBA00022692"/>
    </source>
</evidence>
<evidence type="ECO:0000256" key="7">
    <source>
        <dbReference type="ARBA" id="ARBA00023136"/>
    </source>
</evidence>
<evidence type="ECO:0000313" key="12">
    <source>
        <dbReference type="EMBL" id="KAG8568640.1"/>
    </source>
</evidence>
<dbReference type="PRINTS" id="PR00592">
    <property type="entry name" value="CASENSINGR"/>
</dbReference>
<comment type="subcellular location">
    <subcellularLocation>
        <location evidence="1">Cell membrane</location>
        <topology evidence="1">Multi-pass membrane protein</topology>
    </subcellularLocation>
</comment>
<feature type="domain" description="Receptor ligand binding region" evidence="11">
    <location>
        <begin position="49"/>
        <end position="421"/>
    </location>
</feature>
<dbReference type="InterPro" id="IPR000068">
    <property type="entry name" value="GPCR_3_Ca_sens_rcpt-rel"/>
</dbReference>
<keyword evidence="5" id="KW-1133">Transmembrane helix</keyword>
<dbReference type="Proteomes" id="UP000824782">
    <property type="component" value="Unassembled WGS sequence"/>
</dbReference>
<evidence type="ECO:0000259" key="11">
    <source>
        <dbReference type="Pfam" id="PF01094"/>
    </source>
</evidence>
<dbReference type="Gene3D" id="2.10.50.30">
    <property type="entry name" value="GPCR, family 3, nine cysteines domain"/>
    <property type="match status" value="1"/>
</dbReference>
<dbReference type="FunFam" id="3.40.50.2300:FF:000016">
    <property type="entry name" value="Taste 1 receptor member 2"/>
    <property type="match status" value="1"/>
</dbReference>
<evidence type="ECO:0000313" key="13">
    <source>
        <dbReference type="Proteomes" id="UP000824782"/>
    </source>
</evidence>
<keyword evidence="9" id="KW-0325">Glycoprotein</keyword>
<keyword evidence="3" id="KW-0812">Transmembrane</keyword>
<evidence type="ECO:0000256" key="1">
    <source>
        <dbReference type="ARBA" id="ARBA00004651"/>
    </source>
</evidence>
<keyword evidence="8" id="KW-0675">Receptor</keyword>
<evidence type="ECO:0000256" key="9">
    <source>
        <dbReference type="ARBA" id="ARBA00023180"/>
    </source>
</evidence>
<keyword evidence="13" id="KW-1185">Reference proteome</keyword>
<keyword evidence="4" id="KW-0732">Signal</keyword>
<sequence>MGHNVEFIAPGDYIIGGLFNVHEGYVSANSIPLIDTCERATFNTHGYHLLQALRLAIEEINNSSSLLPNITLGYELYDTCSASANIYGTLKIISQCSASNITIQNNFTDYRTKAIAVVGPAKSSSSFVTSSILSMFLVPEISYGASHKYLSDKQIYPSFLRTIPSDSLQVKLMLQLLQRFNWTWIAIVGSDDAYGSQGLQDLYTLATGHGICVPYHGLIPYTLNRSDIKKMVAGIQNSRVKVIVVFALASYVNIFFEEVVDANITGCVWIGSEDWSADVQIAQIPNLHSIGSILGVSISEIQFPELLDFEISYVNSFKGKDTRYGCNQICQECRAFTLQDMSTPSPFSMSFAFNVYSAVYTIAYGLHELLHCKSGQCVKDIAYPWQLLEKVKKVNFTLYNQSVSFDSNGDPSTGYGIGMWSWNEDSPIFRIIGSYNKMTGILQLNGTLKWHTKDNSVPESFCSKPCDNGERRVQTGFYTCCFNCFSCPEMTFLNKSCKDKIKFIF</sequence>
<dbReference type="InterPro" id="IPR028082">
    <property type="entry name" value="Peripla_BP_I"/>
</dbReference>
<evidence type="ECO:0000256" key="8">
    <source>
        <dbReference type="ARBA" id="ARBA00023170"/>
    </source>
</evidence>
<dbReference type="GO" id="GO:0050917">
    <property type="term" value="P:sensory perception of umami taste"/>
    <property type="evidence" value="ECO:0007669"/>
    <property type="project" value="TreeGrafter"/>
</dbReference>
<dbReference type="InterPro" id="IPR038550">
    <property type="entry name" value="GPCR_3_9-Cys_sf"/>
</dbReference>
<accession>A0AAV7B7U5</accession>
<proteinExistence type="predicted"/>
<dbReference type="Gene3D" id="3.40.50.2300">
    <property type="match status" value="2"/>
</dbReference>
<dbReference type="GO" id="GO:0005886">
    <property type="term" value="C:plasma membrane"/>
    <property type="evidence" value="ECO:0007669"/>
    <property type="project" value="UniProtKB-SubCell"/>
</dbReference>
<keyword evidence="2" id="KW-1003">Cell membrane</keyword>
<evidence type="ECO:0000256" key="4">
    <source>
        <dbReference type="ARBA" id="ARBA00022729"/>
    </source>
</evidence>
<evidence type="ECO:0000256" key="6">
    <source>
        <dbReference type="ARBA" id="ARBA00023040"/>
    </source>
</evidence>
<evidence type="ECO:0000256" key="5">
    <source>
        <dbReference type="ARBA" id="ARBA00022989"/>
    </source>
</evidence>
<dbReference type="PANTHER" id="PTHR24061">
    <property type="entry name" value="CALCIUM-SENSING RECEPTOR-RELATED"/>
    <property type="match status" value="1"/>
</dbReference>
<dbReference type="Pfam" id="PF01094">
    <property type="entry name" value="ANF_receptor"/>
    <property type="match status" value="1"/>
</dbReference>
<keyword evidence="6" id="KW-0297">G-protein coupled receptor</keyword>
<reference evidence="12" key="1">
    <citation type="thesis" date="2020" institute="ProQuest LLC" country="789 East Eisenhower Parkway, Ann Arbor, MI, USA">
        <title>Comparative Genomics and Chromosome Evolution.</title>
        <authorList>
            <person name="Mudd A.B."/>
        </authorList>
    </citation>
    <scope>NUCLEOTIDE SEQUENCE</scope>
    <source>
        <strain evidence="12">237g6f4</strain>
        <tissue evidence="12">Blood</tissue>
    </source>
</reference>